<dbReference type="HOGENOM" id="CLU_2434146_0_0_6"/>
<dbReference type="KEGG" id="afr:AFE_1102"/>
<keyword evidence="2" id="KW-1185">Reference proteome</keyword>
<evidence type="ECO:0000313" key="2">
    <source>
        <dbReference type="Proteomes" id="UP000001362"/>
    </source>
</evidence>
<reference evidence="1 2" key="1">
    <citation type="journal article" date="2008" name="BMC Genomics">
        <title>Acidithiobacillus ferrooxidans metabolism: from genome sequence to industrial applications.</title>
        <authorList>
            <person name="Valdes J."/>
            <person name="Pedroso I."/>
            <person name="Quatrini R."/>
            <person name="Dodson R.J."/>
            <person name="Tettelin H."/>
            <person name="Blake R.II."/>
            <person name="Eisen J.A."/>
            <person name="Holmes D.S."/>
        </authorList>
    </citation>
    <scope>NUCLEOTIDE SEQUENCE [LARGE SCALE GENOMIC DNA]</scope>
    <source>
        <strain evidence="2">ATCC 23270 / DSM 14882 / CIP 104768 / NCIMB 8455</strain>
    </source>
</reference>
<gene>
    <name evidence="1" type="ordered locus">AFE_1102</name>
</gene>
<accession>B7J850</accession>
<organism evidence="1 2">
    <name type="scientific">Acidithiobacillus ferrooxidans (strain ATCC 23270 / DSM 14882 / CIP 104768 / NCIMB 8455)</name>
    <name type="common">Ferrobacillus ferrooxidans (strain ATCC 23270)</name>
    <dbReference type="NCBI Taxonomy" id="243159"/>
    <lineage>
        <taxon>Bacteria</taxon>
        <taxon>Pseudomonadati</taxon>
        <taxon>Pseudomonadota</taxon>
        <taxon>Acidithiobacillia</taxon>
        <taxon>Acidithiobacillales</taxon>
        <taxon>Acidithiobacillaceae</taxon>
        <taxon>Acidithiobacillus</taxon>
    </lineage>
</organism>
<dbReference type="STRING" id="243159.AFE_1102"/>
<dbReference type="PaxDb" id="243159-AFE_1102"/>
<dbReference type="AlphaFoldDB" id="B7J850"/>
<sequence>MRPASTDPVMQPFVVWETRLNPLMNAYAVTDQWKLHGVATRKVGNAEAKALSPDYPGWIFVVGGGDEKPLICVAGTCHSGPRVVRSAAIS</sequence>
<proteinExistence type="predicted"/>
<dbReference type="Proteomes" id="UP000001362">
    <property type="component" value="Chromosome"/>
</dbReference>
<protein>
    <submittedName>
        <fullName evidence="1">Uncharacterized protein</fullName>
    </submittedName>
</protein>
<name>B7J850_ACIF2</name>
<dbReference type="EMBL" id="CP001219">
    <property type="protein sequence ID" value="ACK80301.1"/>
    <property type="molecule type" value="Genomic_DNA"/>
</dbReference>
<evidence type="ECO:0000313" key="1">
    <source>
        <dbReference type="EMBL" id="ACK80301.1"/>
    </source>
</evidence>